<sequence length="225" mass="24685">MASSSSSAATDTGSSPPICTELHAYYCMDVLAAHFEGREPISPPFKNAQASYALFVTWNTSSSSRPNAKPSLRGCIGNFAPMPLAKGLKDYALISALQDHRFSPIIEPELSSLSCNVSLLTPMTPILSPLSWTIGKHGIHLTFPSPSNPSRTLSATYLPEIAEEQGWTKEETVLSAIKKAGYRGRVEPRDEDEVWRSLEVQVYESEKSGAGWGEYWDWKKGRGTD</sequence>
<dbReference type="GeneID" id="77725784"/>
<evidence type="ECO:0000313" key="3">
    <source>
        <dbReference type="Proteomes" id="UP001164286"/>
    </source>
</evidence>
<feature type="domain" description="AMMECR1" evidence="1">
    <location>
        <begin position="12"/>
        <end position="219"/>
    </location>
</feature>
<organism evidence="2 3">
    <name type="scientific">Dioszegia hungarica</name>
    <dbReference type="NCBI Taxonomy" id="4972"/>
    <lineage>
        <taxon>Eukaryota</taxon>
        <taxon>Fungi</taxon>
        <taxon>Dikarya</taxon>
        <taxon>Basidiomycota</taxon>
        <taxon>Agaricomycotina</taxon>
        <taxon>Tremellomycetes</taxon>
        <taxon>Tremellales</taxon>
        <taxon>Bulleribasidiaceae</taxon>
        <taxon>Dioszegia</taxon>
    </lineage>
</organism>
<evidence type="ECO:0000313" key="2">
    <source>
        <dbReference type="EMBL" id="KAI9638689.1"/>
    </source>
</evidence>
<dbReference type="AlphaFoldDB" id="A0AA38HFK8"/>
<dbReference type="NCBIfam" id="TIGR00296">
    <property type="entry name" value="TIGR00296 family protein"/>
    <property type="match status" value="1"/>
</dbReference>
<dbReference type="PROSITE" id="PS51112">
    <property type="entry name" value="AMMECR1"/>
    <property type="match status" value="1"/>
</dbReference>
<reference evidence="2" key="1">
    <citation type="journal article" date="2022" name="G3 (Bethesda)">
        <title>High quality genome of the basidiomycete yeast Dioszegia hungarica PDD-24b-2 isolated from cloud water.</title>
        <authorList>
            <person name="Jarrige D."/>
            <person name="Haridas S."/>
            <person name="Bleykasten-Grosshans C."/>
            <person name="Joly M."/>
            <person name="Nadalig T."/>
            <person name="Sancelme M."/>
            <person name="Vuilleumier S."/>
            <person name="Grigoriev I.V."/>
            <person name="Amato P."/>
            <person name="Bringel F."/>
        </authorList>
    </citation>
    <scope>NUCLEOTIDE SEQUENCE</scope>
    <source>
        <strain evidence="2">PDD-24b-2</strain>
    </source>
</reference>
<accession>A0AA38HFK8</accession>
<gene>
    <name evidence="2" type="ORF">MKK02DRAFT_22545</name>
</gene>
<comment type="caution">
    <text evidence="2">The sequence shown here is derived from an EMBL/GenBank/DDBJ whole genome shotgun (WGS) entry which is preliminary data.</text>
</comment>
<evidence type="ECO:0000259" key="1">
    <source>
        <dbReference type="PROSITE" id="PS51112"/>
    </source>
</evidence>
<dbReference type="EMBL" id="JAKWFO010000003">
    <property type="protein sequence ID" value="KAI9638689.1"/>
    <property type="molecule type" value="Genomic_DNA"/>
</dbReference>
<dbReference type="InterPro" id="IPR002733">
    <property type="entry name" value="AMMECR1_domain"/>
</dbReference>
<dbReference type="InterPro" id="IPR023473">
    <property type="entry name" value="AMMECR1"/>
</dbReference>
<proteinExistence type="predicted"/>
<dbReference type="Proteomes" id="UP001164286">
    <property type="component" value="Unassembled WGS sequence"/>
</dbReference>
<dbReference type="InterPro" id="IPR036071">
    <property type="entry name" value="AMMECR1_dom_sf"/>
</dbReference>
<dbReference type="PANTHER" id="PTHR13016:SF0">
    <property type="entry name" value="AMME SYNDROME CANDIDATE GENE 1 PROTEIN"/>
    <property type="match status" value="1"/>
</dbReference>
<dbReference type="RefSeq" id="XP_052948466.1">
    <property type="nucleotide sequence ID" value="XM_053086583.1"/>
</dbReference>
<name>A0AA38HFK8_9TREE</name>
<dbReference type="SUPFAM" id="SSF143447">
    <property type="entry name" value="AMMECR1-like"/>
    <property type="match status" value="1"/>
</dbReference>
<dbReference type="PANTHER" id="PTHR13016">
    <property type="entry name" value="AMMECR1 HOMOLOG"/>
    <property type="match status" value="1"/>
</dbReference>
<dbReference type="InterPro" id="IPR027485">
    <property type="entry name" value="AMMECR1_N"/>
</dbReference>
<protein>
    <submittedName>
        <fullName evidence="2">AMMECR1 domain-containing protein</fullName>
    </submittedName>
</protein>
<dbReference type="Pfam" id="PF01871">
    <property type="entry name" value="AMMECR1"/>
    <property type="match status" value="1"/>
</dbReference>
<keyword evidence="3" id="KW-1185">Reference proteome</keyword>
<dbReference type="Gene3D" id="3.30.700.20">
    <property type="entry name" value="Hypothetical protein ph0010, domain 1"/>
    <property type="match status" value="1"/>
</dbReference>